<evidence type="ECO:0000313" key="1">
    <source>
        <dbReference type="EMBL" id="AMU89137.1"/>
    </source>
</evidence>
<dbReference type="SUPFAM" id="SSF46785">
    <property type="entry name" value="Winged helix' DNA-binding domain"/>
    <property type="match status" value="1"/>
</dbReference>
<evidence type="ECO:0000313" key="2">
    <source>
        <dbReference type="Proteomes" id="UP000076088"/>
    </source>
</evidence>
<name>A0AAC8Z060_SPHMC</name>
<organism evidence="1 2">
    <name type="scientific">Sphingopyxis macrogoltabida</name>
    <name type="common">Sphingomonas macrogoltabidus</name>
    <dbReference type="NCBI Taxonomy" id="33050"/>
    <lineage>
        <taxon>Bacteria</taxon>
        <taxon>Pseudomonadati</taxon>
        <taxon>Pseudomonadota</taxon>
        <taxon>Alphaproteobacteria</taxon>
        <taxon>Sphingomonadales</taxon>
        <taxon>Sphingomonadaceae</taxon>
        <taxon>Sphingopyxis</taxon>
    </lineage>
</organism>
<reference evidence="2" key="1">
    <citation type="submission" date="2015-11" db="EMBL/GenBank/DDBJ databases">
        <title>Complete genome sequence of a polyethylene-glycol degrader Sphingopyxis macrogoltabida 203N (NBRC 111659).</title>
        <authorList>
            <person name="Yoshiyuki O."/>
            <person name="Shouta N."/>
            <person name="Nagata Y."/>
            <person name="Numata M."/>
            <person name="Tsuchikane K."/>
            <person name="Hosoyama A."/>
            <person name="Yamazoe A."/>
            <person name="Tsuda M."/>
            <person name="Fujita N."/>
            <person name="Kawai F."/>
        </authorList>
    </citation>
    <scope>NUCLEOTIDE SEQUENCE [LARGE SCALE GENOMIC DNA]</scope>
    <source>
        <strain evidence="2">203N</strain>
    </source>
</reference>
<dbReference type="AlphaFoldDB" id="A0AAC8Z060"/>
<sequence length="100" mass="11569">MRRRLLRRQLLGAPELFGDPAWEMLIDLFIHECERKPISVTSLCVTPSIPMSSAIRLCQKLCDANLIRRKPDLYDGRRVFVELNPDVSHRLRAYFLAGSD</sequence>
<dbReference type="InterPro" id="IPR036390">
    <property type="entry name" value="WH_DNA-bd_sf"/>
</dbReference>
<keyword evidence="2" id="KW-1185">Reference proteome</keyword>
<dbReference type="Gene3D" id="1.10.10.10">
    <property type="entry name" value="Winged helix-like DNA-binding domain superfamily/Winged helix DNA-binding domain"/>
    <property type="match status" value="1"/>
</dbReference>
<dbReference type="Proteomes" id="UP000076088">
    <property type="component" value="Chromosome"/>
</dbReference>
<dbReference type="InterPro" id="IPR036388">
    <property type="entry name" value="WH-like_DNA-bd_sf"/>
</dbReference>
<reference evidence="1 2" key="2">
    <citation type="journal article" date="2016" name="Genome Announc.">
        <title>Complete Genome Sequence of Sphingopyxis macrogoltabida Strain 203N (NBRC 111659), a Polyethylene Glycol Degrader.</title>
        <authorList>
            <person name="Ohtsubo Y."/>
            <person name="Nonoyama S."/>
            <person name="Nagata Y."/>
            <person name="Numata M."/>
            <person name="Tsuchikane K."/>
            <person name="Hosoyama A."/>
            <person name="Yamazoe A."/>
            <person name="Tsuda M."/>
            <person name="Fujita N."/>
            <person name="Kawai F."/>
        </authorList>
    </citation>
    <scope>NUCLEOTIDE SEQUENCE [LARGE SCALE GENOMIC DNA]</scope>
    <source>
        <strain evidence="1 2">203N</strain>
    </source>
</reference>
<protein>
    <submittedName>
        <fullName evidence="1">DNA repair protein RadC</fullName>
    </submittedName>
</protein>
<accession>A0AAC8Z060</accession>
<gene>
    <name evidence="1" type="ORF">ATM17_08810</name>
</gene>
<dbReference type="EMBL" id="CP013344">
    <property type="protein sequence ID" value="AMU89137.1"/>
    <property type="molecule type" value="Genomic_DNA"/>
</dbReference>
<proteinExistence type="predicted"/>